<comment type="caution">
    <text evidence="1">The sequence shown here is derived from an EMBL/GenBank/DDBJ whole genome shotgun (WGS) entry which is preliminary data.</text>
</comment>
<accession>A0ABR4Z399</accession>
<evidence type="ECO:0000313" key="1">
    <source>
        <dbReference type="EMBL" id="KIA59492.1"/>
    </source>
</evidence>
<sequence length="109" mass="11918">MGSEPTALGYLRRDVSGAQRAWDTTQIRNLAKRLGYHLLTTVEYDAATEDPVGQLITMVQAHGLEALITPSLDHLGGNAEPLVNSCDIITARPEHTYARWAIPQYDTGA</sequence>
<reference evidence="1 2" key="1">
    <citation type="journal article" date="2014" name="Int. J. Syst. Evol. Microbiol.">
        <title>Nocardia vulneris sp. nov., isolated from wounds of human patients in North America.</title>
        <authorList>
            <person name="Lasker B.A."/>
            <person name="Bell M."/>
            <person name="Klenk H.P."/>
            <person name="Sproer C."/>
            <person name="Schumann C."/>
            <person name="Schumann P."/>
            <person name="Brown J.M."/>
        </authorList>
    </citation>
    <scope>NUCLEOTIDE SEQUENCE [LARGE SCALE GENOMIC DNA]</scope>
    <source>
        <strain evidence="1 2">W9851</strain>
    </source>
</reference>
<dbReference type="RefSeq" id="WP_043683294.1">
    <property type="nucleotide sequence ID" value="NZ_BDCI01000047.1"/>
</dbReference>
<protein>
    <recommendedName>
        <fullName evidence="3">Resolvase/invertase-type recombinase catalytic domain-containing protein</fullName>
    </recommendedName>
</protein>
<dbReference type="Proteomes" id="UP000031364">
    <property type="component" value="Unassembled WGS sequence"/>
</dbReference>
<evidence type="ECO:0000313" key="2">
    <source>
        <dbReference type="Proteomes" id="UP000031364"/>
    </source>
</evidence>
<name>A0ABR4Z399_9NOCA</name>
<organism evidence="1 2">
    <name type="scientific">Nocardia vulneris</name>
    <dbReference type="NCBI Taxonomy" id="1141657"/>
    <lineage>
        <taxon>Bacteria</taxon>
        <taxon>Bacillati</taxon>
        <taxon>Actinomycetota</taxon>
        <taxon>Actinomycetes</taxon>
        <taxon>Mycobacteriales</taxon>
        <taxon>Nocardiaceae</taxon>
        <taxon>Nocardia</taxon>
    </lineage>
</organism>
<gene>
    <name evidence="1" type="ORF">FG87_42630</name>
</gene>
<proteinExistence type="predicted"/>
<keyword evidence="2" id="KW-1185">Reference proteome</keyword>
<dbReference type="EMBL" id="JNFP01000116">
    <property type="protein sequence ID" value="KIA59492.1"/>
    <property type="molecule type" value="Genomic_DNA"/>
</dbReference>
<evidence type="ECO:0008006" key="3">
    <source>
        <dbReference type="Google" id="ProtNLM"/>
    </source>
</evidence>